<gene>
    <name evidence="2" type="ORF">FloV-SA2_00173</name>
</gene>
<protein>
    <submittedName>
        <fullName evidence="2">Uncharacterized protein</fullName>
    </submittedName>
</protein>
<keyword evidence="1" id="KW-1133">Transmembrane helix</keyword>
<proteinExistence type="predicted"/>
<accession>A0AB39JBH1</accession>
<sequence length="189" mass="22165">MKNIKLVYRMANIINGLILDIDETRQYNKILKNILFMFIVVSYSIIIITTNTTNYDESNGTYGRASIVLWAYSIICFSLIIMIFRGKLATNDNLIQILLFFFILFWAISINFNFFKIINSNKIPAEYTMYSFITNLLLLVQTITIIYKDLIDHYIRNYNVIILGSLIILSIFSLTIQQLMLDKYYIDVL</sequence>
<feature type="transmembrane region" description="Helical" evidence="1">
    <location>
        <begin position="97"/>
        <end position="115"/>
    </location>
</feature>
<dbReference type="EMBL" id="PP542043">
    <property type="protein sequence ID" value="XDO01992.1"/>
    <property type="molecule type" value="Genomic_DNA"/>
</dbReference>
<reference evidence="2" key="1">
    <citation type="submission" date="2024-03" db="EMBL/GenBank/DDBJ databases">
        <title>Eukaryotic viruses encode the ribosomal protein eL40.</title>
        <authorList>
            <person name="Thomy J."/>
            <person name="Schvarcz C.R."/>
            <person name="McBeain K.A."/>
            <person name="Edwards K.F."/>
            <person name="Steward G.F."/>
        </authorList>
    </citation>
    <scope>NUCLEOTIDE SEQUENCE</scope>
    <source>
        <strain evidence="2">FloV-SA2</strain>
    </source>
</reference>
<feature type="transmembrane region" description="Helical" evidence="1">
    <location>
        <begin position="67"/>
        <end position="85"/>
    </location>
</feature>
<evidence type="ECO:0000256" key="1">
    <source>
        <dbReference type="SAM" id="Phobius"/>
    </source>
</evidence>
<feature type="transmembrane region" description="Helical" evidence="1">
    <location>
        <begin position="127"/>
        <end position="147"/>
    </location>
</feature>
<feature type="transmembrane region" description="Helical" evidence="1">
    <location>
        <begin position="34"/>
        <end position="55"/>
    </location>
</feature>
<keyword evidence="1" id="KW-0472">Membrane</keyword>
<name>A0AB39JBH1_9VIRU</name>
<evidence type="ECO:0000313" key="2">
    <source>
        <dbReference type="EMBL" id="XDO01992.1"/>
    </source>
</evidence>
<feature type="transmembrane region" description="Helical" evidence="1">
    <location>
        <begin position="159"/>
        <end position="180"/>
    </location>
</feature>
<organism evidence="2">
    <name type="scientific">Florenciella sp. virus SA2</name>
    <dbReference type="NCBI Taxonomy" id="3240092"/>
    <lineage>
        <taxon>Viruses</taxon>
    </lineage>
</organism>
<keyword evidence="1" id="KW-0812">Transmembrane</keyword>